<evidence type="ECO:0000256" key="1">
    <source>
        <dbReference type="SAM" id="Coils"/>
    </source>
</evidence>
<sequence length="88" mass="10428">MEALDYKRRRMDDAGRNLKEQLKSVEEQIRGLKECIGRVEEEIFEVCHVVEVLITLSFASKVANCGEWMMLVETWKSKEEAWKSRYED</sequence>
<dbReference type="Proteomes" id="UP000006727">
    <property type="component" value="Chromosome 7"/>
</dbReference>
<dbReference type="InParanoid" id="A0A2K1KBI6"/>
<reference evidence="2 4" key="2">
    <citation type="journal article" date="2018" name="Plant J.">
        <title>The Physcomitrella patens chromosome-scale assembly reveals moss genome structure and evolution.</title>
        <authorList>
            <person name="Lang D."/>
            <person name="Ullrich K.K."/>
            <person name="Murat F."/>
            <person name="Fuchs J."/>
            <person name="Jenkins J."/>
            <person name="Haas F.B."/>
            <person name="Piednoel M."/>
            <person name="Gundlach H."/>
            <person name="Van Bel M."/>
            <person name="Meyberg R."/>
            <person name="Vives C."/>
            <person name="Morata J."/>
            <person name="Symeonidi A."/>
            <person name="Hiss M."/>
            <person name="Muchero W."/>
            <person name="Kamisugi Y."/>
            <person name="Saleh O."/>
            <person name="Blanc G."/>
            <person name="Decker E.L."/>
            <person name="van Gessel N."/>
            <person name="Grimwood J."/>
            <person name="Hayes R.D."/>
            <person name="Graham S.W."/>
            <person name="Gunter L.E."/>
            <person name="McDaniel S.F."/>
            <person name="Hoernstein S.N.W."/>
            <person name="Larsson A."/>
            <person name="Li F.W."/>
            <person name="Perroud P.F."/>
            <person name="Phillips J."/>
            <person name="Ranjan P."/>
            <person name="Rokshar D.S."/>
            <person name="Rothfels C.J."/>
            <person name="Schneider L."/>
            <person name="Shu S."/>
            <person name="Stevenson D.W."/>
            <person name="Thummler F."/>
            <person name="Tillich M."/>
            <person name="Villarreal Aguilar J.C."/>
            <person name="Widiez T."/>
            <person name="Wong G.K."/>
            <person name="Wymore A."/>
            <person name="Zhang Y."/>
            <person name="Zimmer A.D."/>
            <person name="Quatrano R.S."/>
            <person name="Mayer K.F.X."/>
            <person name="Goodstein D."/>
            <person name="Casacuberta J.M."/>
            <person name="Vandepoele K."/>
            <person name="Reski R."/>
            <person name="Cuming A.C."/>
            <person name="Tuskan G.A."/>
            <person name="Maumus F."/>
            <person name="Salse J."/>
            <person name="Schmutz J."/>
            <person name="Rensing S.A."/>
        </authorList>
    </citation>
    <scope>NUCLEOTIDE SEQUENCE [LARGE SCALE GENOMIC DNA]</scope>
    <source>
        <strain evidence="3 4">cv. Gransden 2004</strain>
    </source>
</reference>
<keyword evidence="1" id="KW-0175">Coiled coil</keyword>
<evidence type="ECO:0000313" key="3">
    <source>
        <dbReference type="EnsemblPlants" id="Pp3c7_13040V3.1"/>
    </source>
</evidence>
<proteinExistence type="predicted"/>
<reference evidence="3" key="3">
    <citation type="submission" date="2020-12" db="UniProtKB">
        <authorList>
            <consortium name="EnsemblPlants"/>
        </authorList>
    </citation>
    <scope>IDENTIFICATION</scope>
</reference>
<accession>A0A2K1KBI6</accession>
<dbReference type="EMBL" id="ABEU02000007">
    <property type="protein sequence ID" value="PNR51145.1"/>
    <property type="molecule type" value="Genomic_DNA"/>
</dbReference>
<name>A0A2K1KBI6_PHYPA</name>
<dbReference type="AlphaFoldDB" id="A0A2K1KBI6"/>
<protein>
    <submittedName>
        <fullName evidence="2 3">Uncharacterized protein</fullName>
    </submittedName>
</protein>
<reference evidence="2 4" key="1">
    <citation type="journal article" date="2008" name="Science">
        <title>The Physcomitrella genome reveals evolutionary insights into the conquest of land by plants.</title>
        <authorList>
            <person name="Rensing S."/>
            <person name="Lang D."/>
            <person name="Zimmer A."/>
            <person name="Terry A."/>
            <person name="Salamov A."/>
            <person name="Shapiro H."/>
            <person name="Nishiyama T."/>
            <person name="Perroud P.-F."/>
            <person name="Lindquist E."/>
            <person name="Kamisugi Y."/>
            <person name="Tanahashi T."/>
            <person name="Sakakibara K."/>
            <person name="Fujita T."/>
            <person name="Oishi K."/>
            <person name="Shin-I T."/>
            <person name="Kuroki Y."/>
            <person name="Toyoda A."/>
            <person name="Suzuki Y."/>
            <person name="Hashimoto A."/>
            <person name="Yamaguchi K."/>
            <person name="Sugano A."/>
            <person name="Kohara Y."/>
            <person name="Fujiyama A."/>
            <person name="Anterola A."/>
            <person name="Aoki S."/>
            <person name="Ashton N."/>
            <person name="Barbazuk W.B."/>
            <person name="Barker E."/>
            <person name="Bennetzen J."/>
            <person name="Bezanilla M."/>
            <person name="Blankenship R."/>
            <person name="Cho S.H."/>
            <person name="Dutcher S."/>
            <person name="Estelle M."/>
            <person name="Fawcett J.A."/>
            <person name="Gundlach H."/>
            <person name="Hanada K."/>
            <person name="Heyl A."/>
            <person name="Hicks K.A."/>
            <person name="Hugh J."/>
            <person name="Lohr M."/>
            <person name="Mayer K."/>
            <person name="Melkozernov A."/>
            <person name="Murata T."/>
            <person name="Nelson D."/>
            <person name="Pils B."/>
            <person name="Prigge M."/>
            <person name="Reiss B."/>
            <person name="Renner T."/>
            <person name="Rombauts S."/>
            <person name="Rushton P."/>
            <person name="Sanderfoot A."/>
            <person name="Schween G."/>
            <person name="Shiu S.-H."/>
            <person name="Stueber K."/>
            <person name="Theodoulou F.L."/>
            <person name="Tu H."/>
            <person name="Van de Peer Y."/>
            <person name="Verrier P.J."/>
            <person name="Waters E."/>
            <person name="Wood A."/>
            <person name="Yang L."/>
            <person name="Cove D."/>
            <person name="Cuming A."/>
            <person name="Hasebe M."/>
            <person name="Lucas S."/>
            <person name="Mishler D.B."/>
            <person name="Reski R."/>
            <person name="Grigoriev I."/>
            <person name="Quatrano R.S."/>
            <person name="Boore J.L."/>
        </authorList>
    </citation>
    <scope>NUCLEOTIDE SEQUENCE [LARGE SCALE GENOMIC DNA]</scope>
    <source>
        <strain evidence="3 4">cv. Gransden 2004</strain>
    </source>
</reference>
<keyword evidence="4" id="KW-1185">Reference proteome</keyword>
<dbReference type="EnsemblPlants" id="Pp3c7_13040V3.1">
    <property type="protein sequence ID" value="Pp3c7_13040V3.1"/>
    <property type="gene ID" value="Pp3c7_13040"/>
</dbReference>
<evidence type="ECO:0000313" key="2">
    <source>
        <dbReference type="EMBL" id="PNR51145.1"/>
    </source>
</evidence>
<evidence type="ECO:0000313" key="4">
    <source>
        <dbReference type="Proteomes" id="UP000006727"/>
    </source>
</evidence>
<organism evidence="2">
    <name type="scientific">Physcomitrium patens</name>
    <name type="common">Spreading-leaved earth moss</name>
    <name type="synonym">Physcomitrella patens</name>
    <dbReference type="NCBI Taxonomy" id="3218"/>
    <lineage>
        <taxon>Eukaryota</taxon>
        <taxon>Viridiplantae</taxon>
        <taxon>Streptophyta</taxon>
        <taxon>Embryophyta</taxon>
        <taxon>Bryophyta</taxon>
        <taxon>Bryophytina</taxon>
        <taxon>Bryopsida</taxon>
        <taxon>Funariidae</taxon>
        <taxon>Funariales</taxon>
        <taxon>Funariaceae</taxon>
        <taxon>Physcomitrium</taxon>
    </lineage>
</organism>
<gene>
    <name evidence="2" type="ORF">PHYPA_010331</name>
</gene>
<dbReference type="Gramene" id="Pp3c7_13040V3.1">
    <property type="protein sequence ID" value="Pp3c7_13040V3.1"/>
    <property type="gene ID" value="Pp3c7_13040"/>
</dbReference>
<feature type="coiled-coil region" evidence="1">
    <location>
        <begin position="8"/>
        <end position="42"/>
    </location>
</feature>